<dbReference type="OrthoDB" id="695865at2759"/>
<evidence type="ECO:0000313" key="1">
    <source>
        <dbReference type="EMBL" id="OEL29107.1"/>
    </source>
</evidence>
<evidence type="ECO:0000313" key="2">
    <source>
        <dbReference type="Proteomes" id="UP000095767"/>
    </source>
</evidence>
<keyword evidence="2" id="KW-1185">Reference proteome</keyword>
<gene>
    <name evidence="1" type="ORF">BAE44_0009874</name>
</gene>
<dbReference type="Proteomes" id="UP000095767">
    <property type="component" value="Unassembled WGS sequence"/>
</dbReference>
<proteinExistence type="predicted"/>
<comment type="caution">
    <text evidence="1">The sequence shown here is derived from an EMBL/GenBank/DDBJ whole genome shotgun (WGS) entry which is preliminary data.</text>
</comment>
<feature type="non-terminal residue" evidence="1">
    <location>
        <position position="1"/>
    </location>
</feature>
<dbReference type="AlphaFoldDB" id="A0A1E5VVF8"/>
<reference evidence="1 2" key="1">
    <citation type="submission" date="2016-09" db="EMBL/GenBank/DDBJ databases">
        <title>The draft genome of Dichanthelium oligosanthes: A C3 panicoid grass species.</title>
        <authorList>
            <person name="Studer A.J."/>
            <person name="Schnable J.C."/>
            <person name="Brutnell T.P."/>
        </authorList>
    </citation>
    <scope>NUCLEOTIDE SEQUENCE [LARGE SCALE GENOMIC DNA]</scope>
    <source>
        <strain evidence="2">cv. Kellogg 1175</strain>
        <tissue evidence="1">Leaf</tissue>
    </source>
</reference>
<accession>A0A1E5VVF8</accession>
<dbReference type="EMBL" id="LWDX02028501">
    <property type="protein sequence ID" value="OEL29107.1"/>
    <property type="molecule type" value="Genomic_DNA"/>
</dbReference>
<sequence length="112" mass="13217">LSSWQKMKLQKLRAHEFKEKNLARVPKGSVQPQDEDNVQVKDVTEAQEKRRASMRISTQRFAPNHQSYWSLHHPYSLPMPQMRLAWSTSSTIFGHSSYSYFDPWTLHAPYIK</sequence>
<protein>
    <submittedName>
        <fullName evidence="1">Uncharacterized protein</fullName>
    </submittedName>
</protein>
<organism evidence="1 2">
    <name type="scientific">Dichanthelium oligosanthes</name>
    <dbReference type="NCBI Taxonomy" id="888268"/>
    <lineage>
        <taxon>Eukaryota</taxon>
        <taxon>Viridiplantae</taxon>
        <taxon>Streptophyta</taxon>
        <taxon>Embryophyta</taxon>
        <taxon>Tracheophyta</taxon>
        <taxon>Spermatophyta</taxon>
        <taxon>Magnoliopsida</taxon>
        <taxon>Liliopsida</taxon>
        <taxon>Poales</taxon>
        <taxon>Poaceae</taxon>
        <taxon>PACMAD clade</taxon>
        <taxon>Panicoideae</taxon>
        <taxon>Panicodae</taxon>
        <taxon>Paniceae</taxon>
        <taxon>Dichantheliinae</taxon>
        <taxon>Dichanthelium</taxon>
    </lineage>
</organism>
<name>A0A1E5VVF8_9POAL</name>